<dbReference type="AlphaFoldDB" id="A0A5J5F9E2"/>
<evidence type="ECO:0000259" key="6">
    <source>
        <dbReference type="Pfam" id="PF00082"/>
    </source>
</evidence>
<dbReference type="InterPro" id="IPR023827">
    <property type="entry name" value="Peptidase_S8_Asp-AS"/>
</dbReference>
<dbReference type="InParanoid" id="A0A5J5F9E2"/>
<dbReference type="InterPro" id="IPR000209">
    <property type="entry name" value="Peptidase_S8/S53_dom"/>
</dbReference>
<dbReference type="PANTHER" id="PTHR43806">
    <property type="entry name" value="PEPTIDASE S8"/>
    <property type="match status" value="1"/>
</dbReference>
<dbReference type="InterPro" id="IPR022398">
    <property type="entry name" value="Peptidase_S8_His-AS"/>
</dbReference>
<evidence type="ECO:0000313" key="7">
    <source>
        <dbReference type="EMBL" id="KAA8913461.1"/>
    </source>
</evidence>
<comment type="caution">
    <text evidence="7">The sequence shown here is derived from an EMBL/GenBank/DDBJ whole genome shotgun (WGS) entry which is preliminary data.</text>
</comment>
<dbReference type="SUPFAM" id="SSF52743">
    <property type="entry name" value="Subtilisin-like"/>
    <property type="match status" value="1"/>
</dbReference>
<protein>
    <submittedName>
        <fullName evidence="7">Peptidase S8/S53 domain-containing protein</fullName>
    </submittedName>
</protein>
<dbReference type="Gene3D" id="3.40.50.200">
    <property type="entry name" value="Peptidase S8/S53 domain"/>
    <property type="match status" value="1"/>
</dbReference>
<keyword evidence="3 5" id="KW-0378">Hydrolase</keyword>
<feature type="active site" description="Charge relay system" evidence="5">
    <location>
        <position position="159"/>
    </location>
</feature>
<feature type="active site" description="Charge relay system" evidence="5">
    <location>
        <position position="189"/>
    </location>
</feature>
<dbReference type="PROSITE" id="PS00137">
    <property type="entry name" value="SUBTILASE_HIS"/>
    <property type="match status" value="1"/>
</dbReference>
<dbReference type="EMBL" id="VXIS01000014">
    <property type="protein sequence ID" value="KAA8913461.1"/>
    <property type="molecule type" value="Genomic_DNA"/>
</dbReference>
<evidence type="ECO:0000256" key="2">
    <source>
        <dbReference type="ARBA" id="ARBA00022670"/>
    </source>
</evidence>
<dbReference type="PROSITE" id="PS00136">
    <property type="entry name" value="SUBTILASE_ASP"/>
    <property type="match status" value="1"/>
</dbReference>
<dbReference type="InterPro" id="IPR036852">
    <property type="entry name" value="Peptidase_S8/S53_dom_sf"/>
</dbReference>
<dbReference type="InterPro" id="IPR015500">
    <property type="entry name" value="Peptidase_S8_subtilisin-rel"/>
</dbReference>
<dbReference type="InterPro" id="IPR050131">
    <property type="entry name" value="Peptidase_S8_subtilisin-like"/>
</dbReference>
<dbReference type="Pfam" id="PF00082">
    <property type="entry name" value="Peptidase_S8"/>
    <property type="match status" value="1"/>
</dbReference>
<evidence type="ECO:0000256" key="4">
    <source>
        <dbReference type="ARBA" id="ARBA00022825"/>
    </source>
</evidence>
<dbReference type="OrthoDB" id="4227149at2759"/>
<evidence type="ECO:0000256" key="1">
    <source>
        <dbReference type="ARBA" id="ARBA00011073"/>
    </source>
</evidence>
<dbReference type="GO" id="GO:0006508">
    <property type="term" value="P:proteolysis"/>
    <property type="evidence" value="ECO:0007669"/>
    <property type="project" value="UniProtKB-KW"/>
</dbReference>
<proteinExistence type="inferred from homology"/>
<dbReference type="PRINTS" id="PR00723">
    <property type="entry name" value="SUBTILISIN"/>
</dbReference>
<reference evidence="7 8" key="1">
    <citation type="submission" date="2019-09" db="EMBL/GenBank/DDBJ databases">
        <title>Draft genome of the ectomycorrhizal ascomycete Sphaerosporella brunnea.</title>
        <authorList>
            <consortium name="DOE Joint Genome Institute"/>
            <person name="Benucci G.M."/>
            <person name="Marozzi G."/>
            <person name="Antonielli L."/>
            <person name="Sanchez S."/>
            <person name="Marco P."/>
            <person name="Wang X."/>
            <person name="Falini L.B."/>
            <person name="Barry K."/>
            <person name="Haridas S."/>
            <person name="Lipzen A."/>
            <person name="Labutti K."/>
            <person name="Grigoriev I.V."/>
            <person name="Murat C."/>
            <person name="Martin F."/>
            <person name="Albertini E."/>
            <person name="Donnini D."/>
            <person name="Bonito G."/>
        </authorList>
    </citation>
    <scope>NUCLEOTIDE SEQUENCE [LARGE SCALE GENOMIC DNA]</scope>
    <source>
        <strain evidence="7 8">Sb_GMNB300</strain>
    </source>
</reference>
<gene>
    <name evidence="7" type="ORF">FN846DRAFT_929198</name>
</gene>
<comment type="similarity">
    <text evidence="1 5">Belongs to the peptidase S8 family.</text>
</comment>
<keyword evidence="4 5" id="KW-0720">Serine protease</keyword>
<sequence length="404" mass="43925">MTFHNPCPALWDFSSLQAPIVTAWSDRQHVGTFTEETSLENRKKFVAAIRSFARALWKRYHLECEGISTEYWVQQNLLGFRCDLGELICQRLGWDYRLIDLIEEPLITTCAHHYTQVEDPTSCWGLARISNKEWGPNQMPTSFNYDPMGGDGVTVIVIDSGVKENHPEFGGRVLPTVSFSGDRADNLGHGTHIAGIIAGSCHGVARKVTILPIKVIDLESQYSHNPLCNALRKAYTYVETNPGAKFIVNLSLTAGRPSSMINFLIRKLVEQGAAVFVAAGNSAKNVDEQSPSSASHAFVVGNCTQENAMNLSSGFGKGVSAFAPGTDIQSTGLEDNRPVVMTGTSQSCAYASGVAAAIAARENFLNDGRVAALYLRLRDLALKDILSGIRGTGTPNELIYNGHA</sequence>
<accession>A0A5J5F9E2</accession>
<keyword evidence="8" id="KW-1185">Reference proteome</keyword>
<evidence type="ECO:0000256" key="5">
    <source>
        <dbReference type="PROSITE-ProRule" id="PRU01240"/>
    </source>
</evidence>
<dbReference type="GO" id="GO:0004252">
    <property type="term" value="F:serine-type endopeptidase activity"/>
    <property type="evidence" value="ECO:0007669"/>
    <property type="project" value="UniProtKB-UniRule"/>
</dbReference>
<evidence type="ECO:0000313" key="8">
    <source>
        <dbReference type="Proteomes" id="UP000326924"/>
    </source>
</evidence>
<feature type="active site" description="Charge relay system" evidence="5">
    <location>
        <position position="345"/>
    </location>
</feature>
<name>A0A5J5F9E2_9PEZI</name>
<feature type="domain" description="Peptidase S8/S53" evidence="6">
    <location>
        <begin position="150"/>
        <end position="373"/>
    </location>
</feature>
<keyword evidence="2 5" id="KW-0645">Protease</keyword>
<dbReference type="Proteomes" id="UP000326924">
    <property type="component" value="Unassembled WGS sequence"/>
</dbReference>
<evidence type="ECO:0000256" key="3">
    <source>
        <dbReference type="ARBA" id="ARBA00022801"/>
    </source>
</evidence>
<dbReference type="PROSITE" id="PS51892">
    <property type="entry name" value="SUBTILASE"/>
    <property type="match status" value="1"/>
</dbReference>
<organism evidence="7 8">
    <name type="scientific">Sphaerosporella brunnea</name>
    <dbReference type="NCBI Taxonomy" id="1250544"/>
    <lineage>
        <taxon>Eukaryota</taxon>
        <taxon>Fungi</taxon>
        <taxon>Dikarya</taxon>
        <taxon>Ascomycota</taxon>
        <taxon>Pezizomycotina</taxon>
        <taxon>Pezizomycetes</taxon>
        <taxon>Pezizales</taxon>
        <taxon>Pyronemataceae</taxon>
        <taxon>Sphaerosporella</taxon>
    </lineage>
</organism>
<dbReference type="PANTHER" id="PTHR43806:SF11">
    <property type="entry name" value="CEREVISIN-RELATED"/>
    <property type="match status" value="1"/>
</dbReference>